<feature type="transmembrane region" description="Helical" evidence="1">
    <location>
        <begin position="21"/>
        <end position="39"/>
    </location>
</feature>
<name>A0AAN7FYY3_QUERU</name>
<dbReference type="Proteomes" id="UP001324115">
    <property type="component" value="Unassembled WGS sequence"/>
</dbReference>
<sequence>MRVSCQVLRERRRMGANEKRSLSVSAMSIFLVILLQLVFNTNHIGATTALSTQFNFNSNNSSSTYHCNGSVDECLIMDGVESGLTFMDSVHTTRILENVNTNSIAENAALFPDQSALADCGRGKPYKGCEPKPNSPKPKTHCGVYVPNRECPPS</sequence>
<evidence type="ECO:0008006" key="4">
    <source>
        <dbReference type="Google" id="ProtNLM"/>
    </source>
</evidence>
<evidence type="ECO:0000313" key="2">
    <source>
        <dbReference type="EMBL" id="KAK4602895.1"/>
    </source>
</evidence>
<keyword evidence="1" id="KW-0812">Transmembrane</keyword>
<evidence type="ECO:0000256" key="1">
    <source>
        <dbReference type="SAM" id="Phobius"/>
    </source>
</evidence>
<keyword evidence="1" id="KW-1133">Transmembrane helix</keyword>
<keyword evidence="1" id="KW-0472">Membrane</keyword>
<evidence type="ECO:0000313" key="3">
    <source>
        <dbReference type="Proteomes" id="UP001324115"/>
    </source>
</evidence>
<keyword evidence="3" id="KW-1185">Reference proteome</keyword>
<accession>A0AAN7FYY3</accession>
<dbReference type="EMBL" id="JAXUIC010000002">
    <property type="protein sequence ID" value="KAK4602895.1"/>
    <property type="molecule type" value="Genomic_DNA"/>
</dbReference>
<organism evidence="2 3">
    <name type="scientific">Quercus rubra</name>
    <name type="common">Northern red oak</name>
    <name type="synonym">Quercus borealis</name>
    <dbReference type="NCBI Taxonomy" id="3512"/>
    <lineage>
        <taxon>Eukaryota</taxon>
        <taxon>Viridiplantae</taxon>
        <taxon>Streptophyta</taxon>
        <taxon>Embryophyta</taxon>
        <taxon>Tracheophyta</taxon>
        <taxon>Spermatophyta</taxon>
        <taxon>Magnoliopsida</taxon>
        <taxon>eudicotyledons</taxon>
        <taxon>Gunneridae</taxon>
        <taxon>Pentapetalae</taxon>
        <taxon>rosids</taxon>
        <taxon>fabids</taxon>
        <taxon>Fagales</taxon>
        <taxon>Fagaceae</taxon>
        <taxon>Quercus</taxon>
    </lineage>
</organism>
<protein>
    <recommendedName>
        <fullName evidence="4">Rapid ALkalinization Factor</fullName>
    </recommendedName>
</protein>
<gene>
    <name evidence="2" type="ORF">RGQ29_011755</name>
</gene>
<reference evidence="2 3" key="1">
    <citation type="journal article" date="2023" name="G3 (Bethesda)">
        <title>A haplotype-resolved chromosome-scale genome for Quercus rubra L. provides insights into the genetics of adaptive traits for red oak species.</title>
        <authorList>
            <person name="Kapoor B."/>
            <person name="Jenkins J."/>
            <person name="Schmutz J."/>
            <person name="Zhebentyayeva T."/>
            <person name="Kuelheim C."/>
            <person name="Coggeshall M."/>
            <person name="Heim C."/>
            <person name="Lasky J.R."/>
            <person name="Leites L."/>
            <person name="Islam-Faridi N."/>
            <person name="Romero-Severson J."/>
            <person name="DeLeo V.L."/>
            <person name="Lucas S.M."/>
            <person name="Lazic D."/>
            <person name="Gailing O."/>
            <person name="Carlson J."/>
            <person name="Staton M."/>
        </authorList>
    </citation>
    <scope>NUCLEOTIDE SEQUENCE [LARGE SCALE GENOMIC DNA]</scope>
    <source>
        <strain evidence="2">Pseudo-F2</strain>
    </source>
</reference>
<proteinExistence type="predicted"/>
<comment type="caution">
    <text evidence="2">The sequence shown here is derived from an EMBL/GenBank/DDBJ whole genome shotgun (WGS) entry which is preliminary data.</text>
</comment>
<dbReference type="AlphaFoldDB" id="A0AAN7FYY3"/>